<evidence type="ECO:0000313" key="2">
    <source>
        <dbReference type="Proteomes" id="UP001164746"/>
    </source>
</evidence>
<organism evidence="1 2">
    <name type="scientific">Mya arenaria</name>
    <name type="common">Soft-shell clam</name>
    <dbReference type="NCBI Taxonomy" id="6604"/>
    <lineage>
        <taxon>Eukaryota</taxon>
        <taxon>Metazoa</taxon>
        <taxon>Spiralia</taxon>
        <taxon>Lophotrochozoa</taxon>
        <taxon>Mollusca</taxon>
        <taxon>Bivalvia</taxon>
        <taxon>Autobranchia</taxon>
        <taxon>Heteroconchia</taxon>
        <taxon>Euheterodonta</taxon>
        <taxon>Imparidentia</taxon>
        <taxon>Neoheterodontei</taxon>
        <taxon>Myida</taxon>
        <taxon>Myoidea</taxon>
        <taxon>Myidae</taxon>
        <taxon>Mya</taxon>
    </lineage>
</organism>
<name>A0ABY7D9S8_MYAAR</name>
<evidence type="ECO:0000313" key="1">
    <source>
        <dbReference type="EMBL" id="WAQ94402.1"/>
    </source>
</evidence>
<proteinExistence type="predicted"/>
<dbReference type="Proteomes" id="UP001164746">
    <property type="component" value="Chromosome 1"/>
</dbReference>
<keyword evidence="2" id="KW-1185">Reference proteome</keyword>
<sequence length="77" mass="8500">MEVKELCKANGGAWGGTKVDEAFKCFINDIADKDSKTIIPLPQSLCTLIEKRQGRALCDLIKNTYYASSFLADVREG</sequence>
<protein>
    <submittedName>
        <fullName evidence="1">Uncharacterized protein</fullName>
    </submittedName>
</protein>
<gene>
    <name evidence="1" type="ORF">MAR_006873</name>
</gene>
<dbReference type="EMBL" id="CP111012">
    <property type="protein sequence ID" value="WAQ94402.1"/>
    <property type="molecule type" value="Genomic_DNA"/>
</dbReference>
<reference evidence="1" key="1">
    <citation type="submission" date="2022-11" db="EMBL/GenBank/DDBJ databases">
        <title>Centuries of genome instability and evolution in soft-shell clam transmissible cancer (bioRxiv).</title>
        <authorList>
            <person name="Hart S.F.M."/>
            <person name="Yonemitsu M.A."/>
            <person name="Giersch R.M."/>
            <person name="Beal B.F."/>
            <person name="Arriagada G."/>
            <person name="Davis B.W."/>
            <person name="Ostrander E.A."/>
            <person name="Goff S.P."/>
            <person name="Metzger M.J."/>
        </authorList>
    </citation>
    <scope>NUCLEOTIDE SEQUENCE</scope>
    <source>
        <strain evidence="1">MELC-2E11</strain>
        <tissue evidence="1">Siphon/mantle</tissue>
    </source>
</reference>
<accession>A0ABY7D9S8</accession>